<gene>
    <name evidence="8" type="ORF">E3P86_02924</name>
</gene>
<comment type="subcellular location">
    <subcellularLocation>
        <location evidence="1">Endosome</location>
    </subcellularLocation>
</comment>
<name>A0A4T0IUW7_WALIC</name>
<evidence type="ECO:0000313" key="8">
    <source>
        <dbReference type="EMBL" id="TIB33830.1"/>
    </source>
</evidence>
<comment type="caution">
    <text evidence="8">The sequence shown here is derived from an EMBL/GenBank/DDBJ whole genome shotgun (WGS) entry which is preliminary data.</text>
</comment>
<dbReference type="Gene3D" id="1.10.287.660">
    <property type="entry name" value="Helix hairpin bin"/>
    <property type="match status" value="1"/>
</dbReference>
<dbReference type="AlphaFoldDB" id="A0A4T0IUW7"/>
<feature type="domain" description="VPS37 C-terminal" evidence="7">
    <location>
        <begin position="85"/>
        <end position="180"/>
    </location>
</feature>
<keyword evidence="3 6" id="KW-0813">Transport</keyword>
<dbReference type="Proteomes" id="UP000310689">
    <property type="component" value="Unassembled WGS sequence"/>
</dbReference>
<dbReference type="GO" id="GO:0043162">
    <property type="term" value="P:ubiquitin-dependent protein catabolic process via the multivesicular body sorting pathway"/>
    <property type="evidence" value="ECO:0007669"/>
    <property type="project" value="UniProtKB-ARBA"/>
</dbReference>
<comment type="similarity">
    <text evidence="2">Belongs to the VPS37 family.</text>
</comment>
<evidence type="ECO:0000313" key="9">
    <source>
        <dbReference type="Proteomes" id="UP000310689"/>
    </source>
</evidence>
<evidence type="ECO:0000259" key="7">
    <source>
        <dbReference type="PROSITE" id="PS51314"/>
    </source>
</evidence>
<organism evidence="8 9">
    <name type="scientific">Wallemia ichthyophaga</name>
    <dbReference type="NCBI Taxonomy" id="245174"/>
    <lineage>
        <taxon>Eukaryota</taxon>
        <taxon>Fungi</taxon>
        <taxon>Dikarya</taxon>
        <taxon>Basidiomycota</taxon>
        <taxon>Wallemiomycotina</taxon>
        <taxon>Wallemiomycetes</taxon>
        <taxon>Wallemiales</taxon>
        <taxon>Wallemiaceae</taxon>
        <taxon>Wallemia</taxon>
    </lineage>
</organism>
<proteinExistence type="inferred from homology"/>
<dbReference type="Pfam" id="PF07200">
    <property type="entry name" value="Mod_r"/>
    <property type="match status" value="1"/>
</dbReference>
<keyword evidence="5 6" id="KW-0653">Protein transport</keyword>
<protein>
    <recommendedName>
        <fullName evidence="7">VPS37 C-terminal domain-containing protein</fullName>
    </recommendedName>
</protein>
<keyword evidence="4" id="KW-0967">Endosome</keyword>
<evidence type="ECO:0000256" key="4">
    <source>
        <dbReference type="ARBA" id="ARBA00022753"/>
    </source>
</evidence>
<dbReference type="InterPro" id="IPR037202">
    <property type="entry name" value="ESCRT_assembly_dom"/>
</dbReference>
<dbReference type="InterPro" id="IPR009851">
    <property type="entry name" value="Mod_r"/>
</dbReference>
<dbReference type="PANTHER" id="PTHR13678:SF2">
    <property type="entry name" value="VACUOLAR PROTEIN SORTING-ASSOCIATED PROTEIN 37A"/>
    <property type="match status" value="1"/>
</dbReference>
<dbReference type="GO" id="GO:0006612">
    <property type="term" value="P:protein targeting to membrane"/>
    <property type="evidence" value="ECO:0007669"/>
    <property type="project" value="TreeGrafter"/>
</dbReference>
<sequence>MTLLFQEFPELESLSREDLEELLQSPSYLDAVYSTLPRTEALKKREELLMLSNEDLAKRNMELGETLMALRRDTQHSYDEATAAYTRWNEIEKQLKDIDHKTSTAFLTMRLKQAVSQQDDLSETIASDFISSANMDEYSDPKEQQQHIDTFVKEFKQMRKLYHKRNIWADKASHGDVIWQ</sequence>
<reference evidence="8 9" key="1">
    <citation type="submission" date="2019-03" db="EMBL/GenBank/DDBJ databases">
        <title>Sequencing 23 genomes of Wallemia ichthyophaga.</title>
        <authorList>
            <person name="Gostincar C."/>
        </authorList>
    </citation>
    <scope>NUCLEOTIDE SEQUENCE [LARGE SCALE GENOMIC DNA]</scope>
    <source>
        <strain evidence="8 9">EXF-6200</strain>
    </source>
</reference>
<evidence type="ECO:0000256" key="1">
    <source>
        <dbReference type="ARBA" id="ARBA00004177"/>
    </source>
</evidence>
<evidence type="ECO:0000256" key="2">
    <source>
        <dbReference type="ARBA" id="ARBA00007617"/>
    </source>
</evidence>
<evidence type="ECO:0000256" key="3">
    <source>
        <dbReference type="ARBA" id="ARBA00022448"/>
    </source>
</evidence>
<dbReference type="PANTHER" id="PTHR13678">
    <property type="entry name" value="VACUOLAR PROTEIN SORTING-ASSOCIATED PROTEIN 37"/>
    <property type="match status" value="1"/>
</dbReference>
<dbReference type="InterPro" id="IPR029012">
    <property type="entry name" value="Helix_hairpin_bin_sf"/>
</dbReference>
<evidence type="ECO:0000256" key="6">
    <source>
        <dbReference type="PROSITE-ProRule" id="PRU00646"/>
    </source>
</evidence>
<evidence type="ECO:0000256" key="5">
    <source>
        <dbReference type="ARBA" id="ARBA00022927"/>
    </source>
</evidence>
<dbReference type="GO" id="GO:0000813">
    <property type="term" value="C:ESCRT I complex"/>
    <property type="evidence" value="ECO:0007669"/>
    <property type="project" value="UniProtKB-ARBA"/>
</dbReference>
<dbReference type="PROSITE" id="PS51314">
    <property type="entry name" value="VPS37_C"/>
    <property type="match status" value="1"/>
</dbReference>
<dbReference type="SUPFAM" id="SSF140111">
    <property type="entry name" value="Endosomal sorting complex assembly domain"/>
    <property type="match status" value="1"/>
</dbReference>
<accession>A0A4T0IUW7</accession>
<dbReference type="GO" id="GO:0006623">
    <property type="term" value="P:protein targeting to vacuole"/>
    <property type="evidence" value="ECO:0007669"/>
    <property type="project" value="TreeGrafter"/>
</dbReference>
<dbReference type="EMBL" id="SPOI01000176">
    <property type="protein sequence ID" value="TIB33830.1"/>
    <property type="molecule type" value="Genomic_DNA"/>
</dbReference>